<evidence type="ECO:0000313" key="2">
    <source>
        <dbReference type="EMBL" id="KAJ0404360.1"/>
    </source>
</evidence>
<name>A0AAD5Q833_PYTIN</name>
<protein>
    <submittedName>
        <fullName evidence="2">Uncharacterized protein</fullName>
    </submittedName>
</protein>
<dbReference type="EMBL" id="JAKCXM010000064">
    <property type="protein sequence ID" value="KAJ0404360.1"/>
    <property type="molecule type" value="Genomic_DNA"/>
</dbReference>
<reference evidence="2" key="1">
    <citation type="submission" date="2021-12" db="EMBL/GenBank/DDBJ databases">
        <title>Prjna785345.</title>
        <authorList>
            <person name="Rujirawat T."/>
            <person name="Krajaejun T."/>
        </authorList>
    </citation>
    <scope>NUCLEOTIDE SEQUENCE</scope>
    <source>
        <strain evidence="2">Pi057C3</strain>
    </source>
</reference>
<sequence length="579" mass="64299">MAATTTTSSSALPDELLMEEYDLLQFVENDDVLHGTTATGERLSDASAFQFANMDDFLGNSNILLDSLDHNLDHVGASAAQRSNVGPNGNMAKTAPTKHRPSATDGGGGRGLMQDESTLLDELLDGGDELLVPLASQSAKTASPGAASPSPLDDGCLTDVDAMSPCPSSCSESVHTPPPGHFDELTGMAKIDAHISPAGTPAMAHHHDTTKKTFMMPTSPVLESLIAEEDDEDALHESHLNATAEEADDEIMDAETMEDDASHNVDLLEKEAKYLEAQYDYLVSRAHTARNTRVSVKAKRRAREEQQLVKKSQDNTLLTQLVTQQQSYLENLKAMLAFAPVNDIRMALMTPIESYIHLGKNLEERRQTILNLREDKLDMTYKYIEEKARGISPDQPYQYADVFERFGKWYSVHFAVSKYDDVEVGQVVKVVYDQMAGKDESLAQAMGCLTIRESYDSIKCNFLHQRIVSSLKWSDQFEEGLPELESNSLFLCRFAGDTAVFATDYIDQDDLHPYLSKDRIRKDVTSGVVLTAHVDENGKRSVIMKKFLMAKFHMFPHKVSDKVTDILFSKMPNMGQKRR</sequence>
<accession>A0AAD5Q833</accession>
<dbReference type="Proteomes" id="UP001209570">
    <property type="component" value="Unassembled WGS sequence"/>
</dbReference>
<proteinExistence type="predicted"/>
<organism evidence="2 3">
    <name type="scientific">Pythium insidiosum</name>
    <name type="common">Pythiosis disease agent</name>
    <dbReference type="NCBI Taxonomy" id="114742"/>
    <lineage>
        <taxon>Eukaryota</taxon>
        <taxon>Sar</taxon>
        <taxon>Stramenopiles</taxon>
        <taxon>Oomycota</taxon>
        <taxon>Peronosporomycetes</taxon>
        <taxon>Pythiales</taxon>
        <taxon>Pythiaceae</taxon>
        <taxon>Pythium</taxon>
    </lineage>
</organism>
<gene>
    <name evidence="2" type="ORF">P43SY_001480</name>
</gene>
<feature type="region of interest" description="Disordered" evidence="1">
    <location>
        <begin position="80"/>
        <end position="114"/>
    </location>
</feature>
<evidence type="ECO:0000313" key="3">
    <source>
        <dbReference type="Proteomes" id="UP001209570"/>
    </source>
</evidence>
<keyword evidence="3" id="KW-1185">Reference proteome</keyword>
<dbReference type="AlphaFoldDB" id="A0AAD5Q833"/>
<feature type="region of interest" description="Disordered" evidence="1">
    <location>
        <begin position="140"/>
        <end position="159"/>
    </location>
</feature>
<comment type="caution">
    <text evidence="2">The sequence shown here is derived from an EMBL/GenBank/DDBJ whole genome shotgun (WGS) entry which is preliminary data.</text>
</comment>
<evidence type="ECO:0000256" key="1">
    <source>
        <dbReference type="SAM" id="MobiDB-lite"/>
    </source>
</evidence>